<dbReference type="Pfam" id="PF04082">
    <property type="entry name" value="Fungal_trans"/>
    <property type="match status" value="1"/>
</dbReference>
<dbReference type="Proteomes" id="UP001056012">
    <property type="component" value="Chromosome 2"/>
</dbReference>
<keyword evidence="5" id="KW-1185">Reference proteome</keyword>
<gene>
    <name evidence="4" type="ORF">yc1106_02913</name>
</gene>
<name>A0A9Q9DRE0_CURCL</name>
<dbReference type="GO" id="GO:0003700">
    <property type="term" value="F:DNA-binding transcription factor activity"/>
    <property type="evidence" value="ECO:0007669"/>
    <property type="project" value="InterPro"/>
</dbReference>
<protein>
    <recommendedName>
        <fullName evidence="3">Xylanolytic transcriptional activator regulatory domain-containing protein</fullName>
    </recommendedName>
</protein>
<sequence length="735" mass="81775">MASQKQTMKTQSGSICEKKIDRIEDRLAGIETVLANLSSKLGSIDLSKDIHESSSQSRSSRVGRSPGSGLQEAPTPAPFEGESSINIQSVYAREMLAQVIDNTPSIGQNEEVKTALTALSEMVSQPSQTLAPSNRLINRSLSEVDPARLEQPPWTEVCKAFDAAMSYPTMAFAVVFPFLKMPNLREIFYDAYHNAGTCTAARRVLTYGILEKIFDEFIAFPPAGMDISEYATYTTICKRQSEVALSQLDLFMPASYENIMALVLGSAQAVEMCKPSLCWVLISAAAGLCISLGYHRINTMIHDTPEEKQSKIYIFWMIYMFDKTLSLRLGRSSILQDWDISLPFVHESPHDKSAAKPTQMLSYWVKVARIQGLTYEKLFCPASFIKTTEERMATAMDLINGMNQAWYERDDVKAFTRAKLGKNANGVTQQSTGIGPSPNDTPLPSQINEYIQRSLKEKPESNQYIKNAYDRVEDIFFYSDVVSHYSTCALIQRSVSPGNMSFNKECLESSRAALEAHKRACLQFNKKGQEELWSGYVHWSILQAPFVPFIVIFCNAIQQADTSDVSADLQSLSEFITSLESCRTISEGADKLYRMCHLFLRVARLYVMAKTQDAALRSQNFTQSTQPGYYSTADAAQLDLNAMSQFDPYLNALGLLPNSTWPAADYNMNTGDPGGMQAFPQDQATGNNASISQMDVGFGPSGVNHNAMQDWFSGSIYLMNLMEPGDDLQMPDLNL</sequence>
<dbReference type="OrthoDB" id="103819at2759"/>
<dbReference type="SMART" id="SM00906">
    <property type="entry name" value="Fungal_trans"/>
    <property type="match status" value="1"/>
</dbReference>
<dbReference type="GO" id="GO:0003677">
    <property type="term" value="F:DNA binding"/>
    <property type="evidence" value="ECO:0007669"/>
    <property type="project" value="InterPro"/>
</dbReference>
<evidence type="ECO:0000313" key="4">
    <source>
        <dbReference type="EMBL" id="USP75639.1"/>
    </source>
</evidence>
<dbReference type="AlphaFoldDB" id="A0A9Q9DRE0"/>
<reference evidence="4" key="1">
    <citation type="submission" date="2021-12" db="EMBL/GenBank/DDBJ databases">
        <title>Curvularia clavata genome.</title>
        <authorList>
            <person name="Cao Y."/>
        </authorList>
    </citation>
    <scope>NUCLEOTIDE SEQUENCE</scope>
    <source>
        <strain evidence="4">Yc1106</strain>
    </source>
</reference>
<dbReference type="VEuPathDB" id="FungiDB:yc1106_02913"/>
<evidence type="ECO:0000259" key="3">
    <source>
        <dbReference type="SMART" id="SM00906"/>
    </source>
</evidence>
<evidence type="ECO:0000256" key="1">
    <source>
        <dbReference type="ARBA" id="ARBA00023242"/>
    </source>
</evidence>
<dbReference type="CDD" id="cd12148">
    <property type="entry name" value="fungal_TF_MHR"/>
    <property type="match status" value="1"/>
</dbReference>
<evidence type="ECO:0000313" key="5">
    <source>
        <dbReference type="Proteomes" id="UP001056012"/>
    </source>
</evidence>
<dbReference type="EMBL" id="CP089275">
    <property type="protein sequence ID" value="USP75639.1"/>
    <property type="molecule type" value="Genomic_DNA"/>
</dbReference>
<keyword evidence="1" id="KW-0539">Nucleus</keyword>
<dbReference type="GO" id="GO:0008270">
    <property type="term" value="F:zinc ion binding"/>
    <property type="evidence" value="ECO:0007669"/>
    <property type="project" value="InterPro"/>
</dbReference>
<dbReference type="InterPro" id="IPR050987">
    <property type="entry name" value="AtrR-like"/>
</dbReference>
<proteinExistence type="predicted"/>
<accession>A0A9Q9DRE0</accession>
<dbReference type="PANTHER" id="PTHR46910">
    <property type="entry name" value="TRANSCRIPTION FACTOR PDR1"/>
    <property type="match status" value="1"/>
</dbReference>
<dbReference type="PANTHER" id="PTHR46910:SF5">
    <property type="entry name" value="ZN(II)2CYS6 TRANSCRIPTION FACTOR (EUROFUNG)"/>
    <property type="match status" value="1"/>
</dbReference>
<dbReference type="GO" id="GO:0006351">
    <property type="term" value="P:DNA-templated transcription"/>
    <property type="evidence" value="ECO:0007669"/>
    <property type="project" value="InterPro"/>
</dbReference>
<evidence type="ECO:0000256" key="2">
    <source>
        <dbReference type="SAM" id="MobiDB-lite"/>
    </source>
</evidence>
<organism evidence="4 5">
    <name type="scientific">Curvularia clavata</name>
    <dbReference type="NCBI Taxonomy" id="95742"/>
    <lineage>
        <taxon>Eukaryota</taxon>
        <taxon>Fungi</taxon>
        <taxon>Dikarya</taxon>
        <taxon>Ascomycota</taxon>
        <taxon>Pezizomycotina</taxon>
        <taxon>Dothideomycetes</taxon>
        <taxon>Pleosporomycetidae</taxon>
        <taxon>Pleosporales</taxon>
        <taxon>Pleosporineae</taxon>
        <taxon>Pleosporaceae</taxon>
        <taxon>Curvularia</taxon>
    </lineage>
</organism>
<feature type="compositionally biased region" description="Low complexity" evidence="2">
    <location>
        <begin position="53"/>
        <end position="69"/>
    </location>
</feature>
<dbReference type="InterPro" id="IPR007219">
    <property type="entry name" value="XnlR_reg_dom"/>
</dbReference>
<feature type="region of interest" description="Disordered" evidence="2">
    <location>
        <begin position="48"/>
        <end position="82"/>
    </location>
</feature>
<feature type="domain" description="Xylanolytic transcriptional activator regulatory" evidence="3">
    <location>
        <begin position="278"/>
        <end position="351"/>
    </location>
</feature>